<evidence type="ECO:0000256" key="3">
    <source>
        <dbReference type="ARBA" id="ARBA00023125"/>
    </source>
</evidence>
<accession>A0ABZ0I6W7</accession>
<reference evidence="6 7" key="1">
    <citation type="submission" date="2023-10" db="EMBL/GenBank/DDBJ databases">
        <title>Two novel species belonging to the OM43/NOR5 clade.</title>
        <authorList>
            <person name="Park M."/>
        </authorList>
    </citation>
    <scope>NUCLEOTIDE SEQUENCE [LARGE SCALE GENOMIC DNA]</scope>
    <source>
        <strain evidence="6 7">IMCC43200</strain>
    </source>
</reference>
<gene>
    <name evidence="6" type="ORF">R0135_06445</name>
</gene>
<dbReference type="InterPro" id="IPR036388">
    <property type="entry name" value="WH-like_DNA-bd_sf"/>
</dbReference>
<evidence type="ECO:0000256" key="1">
    <source>
        <dbReference type="ARBA" id="ARBA00009437"/>
    </source>
</evidence>
<dbReference type="Pfam" id="PF00126">
    <property type="entry name" value="HTH_1"/>
    <property type="match status" value="1"/>
</dbReference>
<evidence type="ECO:0000313" key="7">
    <source>
        <dbReference type="Proteomes" id="UP001626537"/>
    </source>
</evidence>
<dbReference type="InterPro" id="IPR036390">
    <property type="entry name" value="WH_DNA-bd_sf"/>
</dbReference>
<dbReference type="PROSITE" id="PS50931">
    <property type="entry name" value="HTH_LYSR"/>
    <property type="match status" value="1"/>
</dbReference>
<evidence type="ECO:0000256" key="2">
    <source>
        <dbReference type="ARBA" id="ARBA00023015"/>
    </source>
</evidence>
<sequence>MKISPKKTSLRGLRIFCVAAKYRNYTLAAEELSVTASAVSHQVKTLEDELGLELLTRERRGLRLTEQGARLFRELEPAIANIDGIIAEVQSKTAASQLRVSVQPFFASECFVPVLEDFTARNPGIEIFVDTSDETAERHPVSADASIRLFRQKPTQLESDALFPLRLIAACSPDFLKRYRKGQEFTPLPILVHTSRPEAWNIWSKATGITLPPATSVVRLDSMIAVARAAERGVGAALVPVPLSDNWFKYGALVPMFDEIAELPETFYLAYPKAKAEIAEVKSLRKWVLDLFQE</sequence>
<evidence type="ECO:0000259" key="5">
    <source>
        <dbReference type="PROSITE" id="PS50931"/>
    </source>
</evidence>
<dbReference type="Gene3D" id="1.10.10.10">
    <property type="entry name" value="Winged helix-like DNA-binding domain superfamily/Winged helix DNA-binding domain"/>
    <property type="match status" value="1"/>
</dbReference>
<dbReference type="InterPro" id="IPR058163">
    <property type="entry name" value="LysR-type_TF_proteobact-type"/>
</dbReference>
<dbReference type="SUPFAM" id="SSF46785">
    <property type="entry name" value="Winged helix' DNA-binding domain"/>
    <property type="match status" value="1"/>
</dbReference>
<dbReference type="PANTHER" id="PTHR30537">
    <property type="entry name" value="HTH-TYPE TRANSCRIPTIONAL REGULATOR"/>
    <property type="match status" value="1"/>
</dbReference>
<keyword evidence="3" id="KW-0238">DNA-binding</keyword>
<dbReference type="EMBL" id="CP136864">
    <property type="protein sequence ID" value="WOJ94803.1"/>
    <property type="molecule type" value="Genomic_DNA"/>
</dbReference>
<dbReference type="PRINTS" id="PR00039">
    <property type="entry name" value="HTHLYSR"/>
</dbReference>
<dbReference type="Gene3D" id="3.40.190.10">
    <property type="entry name" value="Periplasmic binding protein-like II"/>
    <property type="match status" value="2"/>
</dbReference>
<dbReference type="SUPFAM" id="SSF53850">
    <property type="entry name" value="Periplasmic binding protein-like II"/>
    <property type="match status" value="1"/>
</dbReference>
<dbReference type="Pfam" id="PF03466">
    <property type="entry name" value="LysR_substrate"/>
    <property type="match status" value="1"/>
</dbReference>
<feature type="domain" description="HTH lysR-type" evidence="5">
    <location>
        <begin position="8"/>
        <end position="65"/>
    </location>
</feature>
<dbReference type="RefSeq" id="WP_407349436.1">
    <property type="nucleotide sequence ID" value="NZ_CP136864.1"/>
</dbReference>
<keyword evidence="2" id="KW-0805">Transcription regulation</keyword>
<keyword evidence="4" id="KW-0804">Transcription</keyword>
<dbReference type="InterPro" id="IPR000847">
    <property type="entry name" value="LysR_HTH_N"/>
</dbReference>
<dbReference type="PANTHER" id="PTHR30537:SF74">
    <property type="entry name" value="HTH-TYPE TRANSCRIPTIONAL REGULATOR TRPI"/>
    <property type="match status" value="1"/>
</dbReference>
<dbReference type="InterPro" id="IPR005119">
    <property type="entry name" value="LysR_subst-bd"/>
</dbReference>
<proteinExistence type="inferred from homology"/>
<evidence type="ECO:0000256" key="4">
    <source>
        <dbReference type="ARBA" id="ARBA00023163"/>
    </source>
</evidence>
<dbReference type="Proteomes" id="UP001626537">
    <property type="component" value="Chromosome"/>
</dbReference>
<organism evidence="6 7">
    <name type="scientific">Congregibacter variabilis</name>
    <dbReference type="NCBI Taxonomy" id="3081200"/>
    <lineage>
        <taxon>Bacteria</taxon>
        <taxon>Pseudomonadati</taxon>
        <taxon>Pseudomonadota</taxon>
        <taxon>Gammaproteobacteria</taxon>
        <taxon>Cellvibrionales</taxon>
        <taxon>Halieaceae</taxon>
        <taxon>Congregibacter</taxon>
    </lineage>
</organism>
<name>A0ABZ0I6W7_9GAMM</name>
<protein>
    <submittedName>
        <fullName evidence="6">LysR substrate-binding domain-containing protein</fullName>
    </submittedName>
</protein>
<keyword evidence="7" id="KW-1185">Reference proteome</keyword>
<evidence type="ECO:0000313" key="6">
    <source>
        <dbReference type="EMBL" id="WOJ94803.1"/>
    </source>
</evidence>
<comment type="similarity">
    <text evidence="1">Belongs to the LysR transcriptional regulatory family.</text>
</comment>